<keyword evidence="5" id="KW-1185">Reference proteome</keyword>
<dbReference type="InterPro" id="IPR003784">
    <property type="entry name" value="BioY"/>
</dbReference>
<keyword evidence="2" id="KW-1003">Cell membrane</keyword>
<dbReference type="EMBL" id="JAOWLB010000018">
    <property type="protein sequence ID" value="MCV2890506.1"/>
    <property type="molecule type" value="Genomic_DNA"/>
</dbReference>
<dbReference type="PIRSF" id="PIRSF016661">
    <property type="entry name" value="BioY"/>
    <property type="match status" value="1"/>
</dbReference>
<evidence type="ECO:0000313" key="4">
    <source>
        <dbReference type="EMBL" id="MCV2890506.1"/>
    </source>
</evidence>
<keyword evidence="2" id="KW-0813">Transport</keyword>
<dbReference type="PANTHER" id="PTHR34295">
    <property type="entry name" value="BIOTIN TRANSPORTER BIOY"/>
    <property type="match status" value="1"/>
</dbReference>
<feature type="transmembrane region" description="Helical" evidence="3">
    <location>
        <begin position="18"/>
        <end position="36"/>
    </location>
</feature>
<dbReference type="Gene3D" id="1.10.1760.20">
    <property type="match status" value="1"/>
</dbReference>
<comment type="similarity">
    <text evidence="1 2">Belongs to the BioY family.</text>
</comment>
<evidence type="ECO:0000313" key="5">
    <source>
        <dbReference type="Proteomes" id="UP001320899"/>
    </source>
</evidence>
<keyword evidence="2 3" id="KW-0472">Membrane</keyword>
<keyword evidence="3" id="KW-0812">Transmembrane</keyword>
<comment type="caution">
    <text evidence="4">The sequence shown here is derived from an EMBL/GenBank/DDBJ whole genome shotgun (WGS) entry which is preliminary data.</text>
</comment>
<feature type="transmembrane region" description="Helical" evidence="3">
    <location>
        <begin position="159"/>
        <end position="182"/>
    </location>
</feature>
<organism evidence="4 5">
    <name type="scientific">Ruegeria aquimaris</name>
    <dbReference type="NCBI Taxonomy" id="2984333"/>
    <lineage>
        <taxon>Bacteria</taxon>
        <taxon>Pseudomonadati</taxon>
        <taxon>Pseudomonadota</taxon>
        <taxon>Alphaproteobacteria</taxon>
        <taxon>Rhodobacterales</taxon>
        <taxon>Roseobacteraceae</taxon>
        <taxon>Ruegeria</taxon>
    </lineage>
</organism>
<feature type="transmembrane region" description="Helical" evidence="3">
    <location>
        <begin position="91"/>
        <end position="115"/>
    </location>
</feature>
<evidence type="ECO:0000256" key="3">
    <source>
        <dbReference type="SAM" id="Phobius"/>
    </source>
</evidence>
<dbReference type="PANTHER" id="PTHR34295:SF1">
    <property type="entry name" value="BIOTIN TRANSPORTER BIOY"/>
    <property type="match status" value="1"/>
</dbReference>
<evidence type="ECO:0000256" key="1">
    <source>
        <dbReference type="ARBA" id="ARBA00010692"/>
    </source>
</evidence>
<dbReference type="Pfam" id="PF02632">
    <property type="entry name" value="BioY"/>
    <property type="match status" value="1"/>
</dbReference>
<dbReference type="Proteomes" id="UP001320899">
    <property type="component" value="Unassembled WGS sequence"/>
</dbReference>
<protein>
    <recommendedName>
        <fullName evidence="2">Biotin transporter</fullName>
    </recommendedName>
</protein>
<keyword evidence="3" id="KW-1133">Transmembrane helix</keyword>
<proteinExistence type="inferred from homology"/>
<accession>A0ABT3AR08</accession>
<sequence length="188" mass="19943">MNAVPIQQRSIYFTTREALILLLGSILLTVSAKIVVPFYPVPMSTQTVIVLGLGLFLGPIRGSLVVFVYLLEGIFGLPVFAGTPPAPAGLAYVFGPTGGFLAGFLLAAAVTGWIVRRIDGIPLVLTTALAVVAGSVVLYIPGLIWLGNFVGYEKRLLEVGLYPFILGDAVKAAIAITLYVIVRGRRSI</sequence>
<evidence type="ECO:0000256" key="2">
    <source>
        <dbReference type="PIRNR" id="PIRNR016661"/>
    </source>
</evidence>
<gene>
    <name evidence="4" type="ORF">OE747_19380</name>
</gene>
<comment type="subcellular location">
    <subcellularLocation>
        <location evidence="2">Cell membrane</location>
        <topology evidence="2">Multi-pass membrane protein</topology>
    </subcellularLocation>
</comment>
<reference evidence="4 5" key="1">
    <citation type="submission" date="2022-10" db="EMBL/GenBank/DDBJ databases">
        <title>Ruegeria sp. nov., isolated from ocean surface sediments.</title>
        <authorList>
            <person name="He W."/>
            <person name="Xue H.-P."/>
            <person name="Zhang D.-F."/>
        </authorList>
    </citation>
    <scope>NUCLEOTIDE SEQUENCE [LARGE SCALE GENOMIC DNA]</scope>
    <source>
        <strain evidence="4 5">XHP0148</strain>
    </source>
</reference>
<dbReference type="RefSeq" id="WP_263830161.1">
    <property type="nucleotide sequence ID" value="NZ_JAOWLB010000018.1"/>
</dbReference>
<feature type="transmembrane region" description="Helical" evidence="3">
    <location>
        <begin position="48"/>
        <end position="71"/>
    </location>
</feature>
<feature type="transmembrane region" description="Helical" evidence="3">
    <location>
        <begin position="122"/>
        <end position="147"/>
    </location>
</feature>
<name>A0ABT3AR08_9RHOB</name>